<feature type="domain" description="CHAT" evidence="1">
    <location>
        <begin position="47"/>
        <end position="207"/>
    </location>
</feature>
<dbReference type="InterPro" id="IPR024983">
    <property type="entry name" value="CHAT_dom"/>
</dbReference>
<evidence type="ECO:0000313" key="3">
    <source>
        <dbReference type="Proteomes" id="UP000729701"/>
    </source>
</evidence>
<dbReference type="AlphaFoldDB" id="A0A951QVE7"/>
<comment type="caution">
    <text evidence="2">The sequence shown here is derived from an EMBL/GenBank/DDBJ whole genome shotgun (WGS) entry which is preliminary data.</text>
</comment>
<proteinExistence type="predicted"/>
<name>A0A951QVE7_9CYAN</name>
<sequence>MSEGSKKQSNFNLQNAKFGGGLIDAETVNAHQIGGNISNYTHAQTETNSSTAKTILILAANPKTTSHLRLDEEVREIDAGLQRAKKRELFDLKQRWAVRVQDVYQSLLDFKPQIVHFSGHGTGDDGLVLEDETGKMQLVDTVALAKLFELFASNVECVVLNACYSEMQAMAIAQHIPYVIGMNKAIGDKAAIKFATGFYSALGAGESVEFAYKLGCNVIQLDGIPEHLTPVLKKK</sequence>
<gene>
    <name evidence="2" type="ORF">KME60_29605</name>
</gene>
<evidence type="ECO:0000313" key="2">
    <source>
        <dbReference type="EMBL" id="MBW4671468.1"/>
    </source>
</evidence>
<dbReference type="Pfam" id="PF12770">
    <property type="entry name" value="CHAT"/>
    <property type="match status" value="1"/>
</dbReference>
<dbReference type="Proteomes" id="UP000729701">
    <property type="component" value="Unassembled WGS sequence"/>
</dbReference>
<accession>A0A951QVE7</accession>
<evidence type="ECO:0000259" key="1">
    <source>
        <dbReference type="Pfam" id="PF12770"/>
    </source>
</evidence>
<reference evidence="2" key="1">
    <citation type="submission" date="2021-05" db="EMBL/GenBank/DDBJ databases">
        <authorList>
            <person name="Pietrasiak N."/>
            <person name="Ward R."/>
            <person name="Stajich J.E."/>
            <person name="Kurbessoian T."/>
        </authorList>
    </citation>
    <scope>NUCLEOTIDE SEQUENCE</scope>
    <source>
        <strain evidence="2">GSE-NOS-MK-12-04C</strain>
    </source>
</reference>
<organism evidence="2 3">
    <name type="scientific">Cyanomargarita calcarea GSE-NOS-MK-12-04C</name>
    <dbReference type="NCBI Taxonomy" id="2839659"/>
    <lineage>
        <taxon>Bacteria</taxon>
        <taxon>Bacillati</taxon>
        <taxon>Cyanobacteriota</taxon>
        <taxon>Cyanophyceae</taxon>
        <taxon>Nostocales</taxon>
        <taxon>Cyanomargaritaceae</taxon>
        <taxon>Cyanomargarita</taxon>
    </lineage>
</organism>
<dbReference type="EMBL" id="JAHHGZ010000045">
    <property type="protein sequence ID" value="MBW4671468.1"/>
    <property type="molecule type" value="Genomic_DNA"/>
</dbReference>
<protein>
    <submittedName>
        <fullName evidence="2">CHAT domain-containing protein</fullName>
    </submittedName>
</protein>
<reference evidence="2" key="2">
    <citation type="journal article" date="2022" name="Microbiol. Resour. Announc.">
        <title>Metagenome Sequencing to Explore Phylogenomics of Terrestrial Cyanobacteria.</title>
        <authorList>
            <person name="Ward R.D."/>
            <person name="Stajich J.E."/>
            <person name="Johansen J.R."/>
            <person name="Huntemann M."/>
            <person name="Clum A."/>
            <person name="Foster B."/>
            <person name="Foster B."/>
            <person name="Roux S."/>
            <person name="Palaniappan K."/>
            <person name="Varghese N."/>
            <person name="Mukherjee S."/>
            <person name="Reddy T.B.K."/>
            <person name="Daum C."/>
            <person name="Copeland A."/>
            <person name="Chen I.A."/>
            <person name="Ivanova N.N."/>
            <person name="Kyrpides N.C."/>
            <person name="Shapiro N."/>
            <person name="Eloe-Fadrosh E.A."/>
            <person name="Pietrasiak N."/>
        </authorList>
    </citation>
    <scope>NUCLEOTIDE SEQUENCE</scope>
    <source>
        <strain evidence="2">GSE-NOS-MK-12-04C</strain>
    </source>
</reference>